<name>A0AAD8MU38_9APIA</name>
<comment type="subcellular location">
    <subcellularLocation>
        <location evidence="1">Nucleus</location>
    </subcellularLocation>
</comment>
<keyword evidence="4" id="KW-0804">Transcription</keyword>
<comment type="caution">
    <text evidence="7">The sequence shown here is derived from an EMBL/GenBank/DDBJ whole genome shotgun (WGS) entry which is preliminary data.</text>
</comment>
<dbReference type="AlphaFoldDB" id="A0AAD8MU38"/>
<dbReference type="InterPro" id="IPR003340">
    <property type="entry name" value="B3_DNA-bd"/>
</dbReference>
<reference evidence="7" key="2">
    <citation type="submission" date="2023-05" db="EMBL/GenBank/DDBJ databases">
        <authorList>
            <person name="Schelkunov M.I."/>
        </authorList>
    </citation>
    <scope>NUCLEOTIDE SEQUENCE</scope>
    <source>
        <strain evidence="7">Hsosn_3</strain>
        <tissue evidence="7">Leaf</tissue>
    </source>
</reference>
<dbReference type="SUPFAM" id="SSF101936">
    <property type="entry name" value="DNA-binding pseudobarrel domain"/>
    <property type="match status" value="2"/>
</dbReference>
<feature type="domain" description="TF-B3" evidence="6">
    <location>
        <begin position="116"/>
        <end position="170"/>
    </location>
</feature>
<reference evidence="7" key="1">
    <citation type="submission" date="2023-02" db="EMBL/GenBank/DDBJ databases">
        <title>Genome of toxic invasive species Heracleum sosnowskyi carries increased number of genes despite the absence of recent whole-genome duplications.</title>
        <authorList>
            <person name="Schelkunov M."/>
            <person name="Shtratnikova V."/>
            <person name="Makarenko M."/>
            <person name="Klepikova A."/>
            <person name="Omelchenko D."/>
            <person name="Novikova G."/>
            <person name="Obukhova E."/>
            <person name="Bogdanov V."/>
            <person name="Penin A."/>
            <person name="Logacheva M."/>
        </authorList>
    </citation>
    <scope>NUCLEOTIDE SEQUENCE</scope>
    <source>
        <strain evidence="7">Hsosn_3</strain>
        <tissue evidence="7">Leaf</tissue>
    </source>
</reference>
<protein>
    <recommendedName>
        <fullName evidence="6">TF-B3 domain-containing protein</fullName>
    </recommendedName>
</protein>
<dbReference type="GO" id="GO:0003677">
    <property type="term" value="F:DNA binding"/>
    <property type="evidence" value="ECO:0007669"/>
    <property type="project" value="UniProtKB-KW"/>
</dbReference>
<evidence type="ECO:0000256" key="2">
    <source>
        <dbReference type="ARBA" id="ARBA00023015"/>
    </source>
</evidence>
<keyword evidence="2" id="KW-0805">Transcription regulation</keyword>
<gene>
    <name evidence="7" type="ORF">POM88_022667</name>
</gene>
<keyword evidence="8" id="KW-1185">Reference proteome</keyword>
<evidence type="ECO:0000256" key="4">
    <source>
        <dbReference type="ARBA" id="ARBA00023163"/>
    </source>
</evidence>
<dbReference type="InterPro" id="IPR015300">
    <property type="entry name" value="DNA-bd_pseudobarrel_sf"/>
</dbReference>
<evidence type="ECO:0000256" key="3">
    <source>
        <dbReference type="ARBA" id="ARBA00023125"/>
    </source>
</evidence>
<dbReference type="Gene3D" id="2.40.330.10">
    <property type="entry name" value="DNA-binding pseudobarrel domain"/>
    <property type="match status" value="1"/>
</dbReference>
<evidence type="ECO:0000259" key="6">
    <source>
        <dbReference type="PROSITE" id="PS50863"/>
    </source>
</evidence>
<keyword evidence="3" id="KW-0238">DNA-binding</keyword>
<evidence type="ECO:0000256" key="5">
    <source>
        <dbReference type="ARBA" id="ARBA00023242"/>
    </source>
</evidence>
<evidence type="ECO:0000256" key="1">
    <source>
        <dbReference type="ARBA" id="ARBA00004123"/>
    </source>
</evidence>
<dbReference type="Proteomes" id="UP001237642">
    <property type="component" value="Unassembled WGS sequence"/>
</dbReference>
<dbReference type="GO" id="GO:0005634">
    <property type="term" value="C:nucleus"/>
    <property type="evidence" value="ECO:0007669"/>
    <property type="project" value="UniProtKB-SubCell"/>
</dbReference>
<dbReference type="EMBL" id="JAUIZM010000005">
    <property type="protein sequence ID" value="KAK1384932.1"/>
    <property type="molecule type" value="Genomic_DNA"/>
</dbReference>
<organism evidence="7 8">
    <name type="scientific">Heracleum sosnowskyi</name>
    <dbReference type="NCBI Taxonomy" id="360622"/>
    <lineage>
        <taxon>Eukaryota</taxon>
        <taxon>Viridiplantae</taxon>
        <taxon>Streptophyta</taxon>
        <taxon>Embryophyta</taxon>
        <taxon>Tracheophyta</taxon>
        <taxon>Spermatophyta</taxon>
        <taxon>Magnoliopsida</taxon>
        <taxon>eudicotyledons</taxon>
        <taxon>Gunneridae</taxon>
        <taxon>Pentapetalae</taxon>
        <taxon>asterids</taxon>
        <taxon>campanulids</taxon>
        <taxon>Apiales</taxon>
        <taxon>Apiaceae</taxon>
        <taxon>Apioideae</taxon>
        <taxon>apioid superclade</taxon>
        <taxon>Tordylieae</taxon>
        <taxon>Tordyliinae</taxon>
        <taxon>Heracleum</taxon>
    </lineage>
</organism>
<proteinExistence type="predicted"/>
<keyword evidence="5" id="KW-0539">Nucleus</keyword>
<sequence>MKSLGAPLSAAGRRAIAPQDSSGLVCERFVRFLTRSDTWRNEMGIPSDFCSKYGNRLSGSLHVIVRNGYRLPVEFDCSKGNLKGFLKFFKHFNLKGGEMLLFEYYGRYDLNVYIIGNFWFLQLRKFGRRWKIGGGWVRFSQVLRLSVGDVLVFDMNAPPLGFSLCVYRIAERY</sequence>
<evidence type="ECO:0000313" key="7">
    <source>
        <dbReference type="EMBL" id="KAK1384932.1"/>
    </source>
</evidence>
<evidence type="ECO:0000313" key="8">
    <source>
        <dbReference type="Proteomes" id="UP001237642"/>
    </source>
</evidence>
<accession>A0AAD8MU38</accession>
<dbReference type="PROSITE" id="PS50863">
    <property type="entry name" value="B3"/>
    <property type="match status" value="1"/>
</dbReference>